<dbReference type="PANTHER" id="PTHR47944:SF19">
    <property type="entry name" value="CYTOCHROME P450 77A4"/>
    <property type="match status" value="1"/>
</dbReference>
<evidence type="ECO:0000256" key="6">
    <source>
        <dbReference type="RuleBase" id="RU000461"/>
    </source>
</evidence>
<dbReference type="GO" id="GO:0004497">
    <property type="term" value="F:monooxygenase activity"/>
    <property type="evidence" value="ECO:0007669"/>
    <property type="project" value="UniProtKB-KW"/>
</dbReference>
<dbReference type="InterPro" id="IPR001128">
    <property type="entry name" value="Cyt_P450"/>
</dbReference>
<feature type="binding site" description="axial binding residue" evidence="5">
    <location>
        <position position="463"/>
    </location>
    <ligand>
        <name>heme</name>
        <dbReference type="ChEBI" id="CHEBI:30413"/>
    </ligand>
    <ligandPart>
        <name>Fe</name>
        <dbReference type="ChEBI" id="CHEBI:18248"/>
    </ligandPart>
</feature>
<reference evidence="7 8" key="1">
    <citation type="submission" date="2024-09" db="EMBL/GenBank/DDBJ databases">
        <title>Chromosome-scale assembly of Riccia fluitans.</title>
        <authorList>
            <person name="Paukszto L."/>
            <person name="Sawicki J."/>
            <person name="Karawczyk K."/>
            <person name="Piernik-Szablinska J."/>
            <person name="Szczecinska M."/>
            <person name="Mazdziarz M."/>
        </authorList>
    </citation>
    <scope>NUCLEOTIDE SEQUENCE [LARGE SCALE GENOMIC DNA]</scope>
    <source>
        <strain evidence="7">Rf_01</strain>
        <tissue evidence="7">Aerial parts of the thallus</tissue>
    </source>
</reference>
<comment type="cofactor">
    <cofactor evidence="5">
        <name>heme</name>
        <dbReference type="ChEBI" id="CHEBI:30413"/>
    </cofactor>
</comment>
<dbReference type="EMBL" id="JBHFFA010000003">
    <property type="protein sequence ID" value="KAL2635226.1"/>
    <property type="molecule type" value="Genomic_DNA"/>
</dbReference>
<dbReference type="PRINTS" id="PR00463">
    <property type="entry name" value="EP450I"/>
</dbReference>
<dbReference type="Gene3D" id="1.10.630.10">
    <property type="entry name" value="Cytochrome P450"/>
    <property type="match status" value="1"/>
</dbReference>
<dbReference type="Pfam" id="PF00067">
    <property type="entry name" value="p450"/>
    <property type="match status" value="1"/>
</dbReference>
<dbReference type="PRINTS" id="PR00385">
    <property type="entry name" value="P450"/>
</dbReference>
<dbReference type="InterPro" id="IPR017972">
    <property type="entry name" value="Cyt_P450_CS"/>
</dbReference>
<evidence type="ECO:0000256" key="3">
    <source>
        <dbReference type="ARBA" id="ARBA00023002"/>
    </source>
</evidence>
<dbReference type="AlphaFoldDB" id="A0ABD1YXE2"/>
<keyword evidence="3 6" id="KW-0560">Oxidoreductase</keyword>
<name>A0ABD1YXE2_9MARC</name>
<dbReference type="InterPro" id="IPR036396">
    <property type="entry name" value="Cyt_P450_sf"/>
</dbReference>
<proteinExistence type="inferred from homology"/>
<keyword evidence="2 5" id="KW-0479">Metal-binding</keyword>
<dbReference type="PANTHER" id="PTHR47944">
    <property type="entry name" value="CYTOCHROME P450 98A9"/>
    <property type="match status" value="1"/>
</dbReference>
<keyword evidence="5 6" id="KW-0349">Heme</keyword>
<evidence type="ECO:0000313" key="7">
    <source>
        <dbReference type="EMBL" id="KAL2635226.1"/>
    </source>
</evidence>
<accession>A0ABD1YXE2</accession>
<keyword evidence="8" id="KW-1185">Reference proteome</keyword>
<evidence type="ECO:0008006" key="9">
    <source>
        <dbReference type="Google" id="ProtNLM"/>
    </source>
</evidence>
<keyword evidence="4 5" id="KW-0408">Iron</keyword>
<protein>
    <recommendedName>
        <fullName evidence="9">Cytochrome P450</fullName>
    </recommendedName>
</protein>
<dbReference type="PROSITE" id="PS00086">
    <property type="entry name" value="CYTOCHROME_P450"/>
    <property type="match status" value="1"/>
</dbReference>
<gene>
    <name evidence="7" type="ORF">R1flu_006705</name>
</gene>
<comment type="similarity">
    <text evidence="1 6">Belongs to the cytochrome P450 family.</text>
</comment>
<evidence type="ECO:0000256" key="1">
    <source>
        <dbReference type="ARBA" id="ARBA00010617"/>
    </source>
</evidence>
<evidence type="ECO:0000256" key="2">
    <source>
        <dbReference type="ARBA" id="ARBA00022723"/>
    </source>
</evidence>
<organism evidence="7 8">
    <name type="scientific">Riccia fluitans</name>
    <dbReference type="NCBI Taxonomy" id="41844"/>
    <lineage>
        <taxon>Eukaryota</taxon>
        <taxon>Viridiplantae</taxon>
        <taxon>Streptophyta</taxon>
        <taxon>Embryophyta</taxon>
        <taxon>Marchantiophyta</taxon>
        <taxon>Marchantiopsida</taxon>
        <taxon>Marchantiidae</taxon>
        <taxon>Marchantiales</taxon>
        <taxon>Ricciaceae</taxon>
        <taxon>Riccia</taxon>
    </lineage>
</organism>
<evidence type="ECO:0000313" key="8">
    <source>
        <dbReference type="Proteomes" id="UP001605036"/>
    </source>
</evidence>
<evidence type="ECO:0000256" key="5">
    <source>
        <dbReference type="PIRSR" id="PIRSR602401-1"/>
    </source>
</evidence>
<keyword evidence="6" id="KW-0503">Monooxygenase</keyword>
<comment type="caution">
    <text evidence="7">The sequence shown here is derived from an EMBL/GenBank/DDBJ whole genome shotgun (WGS) entry which is preliminary data.</text>
</comment>
<dbReference type="Proteomes" id="UP001605036">
    <property type="component" value="Unassembled WGS sequence"/>
</dbReference>
<evidence type="ECO:0000256" key="4">
    <source>
        <dbReference type="ARBA" id="ARBA00023004"/>
    </source>
</evidence>
<dbReference type="SUPFAM" id="SSF48264">
    <property type="entry name" value="Cytochrome P450"/>
    <property type="match status" value="1"/>
</dbReference>
<dbReference type="GO" id="GO:0046872">
    <property type="term" value="F:metal ion binding"/>
    <property type="evidence" value="ECO:0007669"/>
    <property type="project" value="UniProtKB-KW"/>
</dbReference>
<dbReference type="InterPro" id="IPR002401">
    <property type="entry name" value="Cyt_P450_E_grp-I"/>
</dbReference>
<sequence>MPHDAAGGHLRAAGTLVFPLISSSLSAVNPQELDCIIHSASILFDWWYFMKLRSKKLPPGPSPWPIVGTIPQVAKHGGGVTKLSQTLQGKYGKIHTLWLGRRPMIFVNDPELTHDALVKQGIYFSNRVKLSSFGLITNGWKTLATTEGSMTVALRKNIMTHMLGPSRLKAFKPLRDRAYDAVISDVKSAVGEDGVAQVHLRSVVYERIFRFVLALSFGVELEENITKEIISVLTERFYLAFKFSIGDYISLLKVFEGKHRNRLKQHQQRLEELFAPIMERLRRLQGDQGVISGNYCETLFQLEKDFPELNDSVITSLCSEFLNGAVHTTSLAVDNTMCLLCEHPQVQERLYQEIEAVVGKRAVDESDLPELPYLSAVVRESLRIKSPAATSLPHATSELRKLGGYDIPTDAVVLFGLESFHHDPSRWLEPSVFNPERFLENDLDILGTQNFSFLPFSAGRRVCPGSQLAVLEISVFVARMVQTFEWEKATDAKNVQASVGTALRARPRSV</sequence>